<comment type="caution">
    <text evidence="2">The sequence shown here is derived from an EMBL/GenBank/DDBJ whole genome shotgun (WGS) entry which is preliminary data.</text>
</comment>
<accession>A0A4Y2GV16</accession>
<keyword evidence="3" id="KW-1185">Reference proteome</keyword>
<sequence>MRNDSQVLKKCNDEDTEKNRKRRGRGPWEIHEYGPGALPLVDVVWKFGEGIPDHVSFPPFDHSLNLRSLSQNNSRTGSNRYVSPPKPK</sequence>
<evidence type="ECO:0000256" key="1">
    <source>
        <dbReference type="SAM" id="MobiDB-lite"/>
    </source>
</evidence>
<name>A0A4Y2GV16_ARAVE</name>
<dbReference type="AlphaFoldDB" id="A0A4Y2GV16"/>
<protein>
    <submittedName>
        <fullName evidence="2">Uncharacterized protein</fullName>
    </submittedName>
</protein>
<feature type="compositionally biased region" description="Low complexity" evidence="1">
    <location>
        <begin position="63"/>
        <end position="75"/>
    </location>
</feature>
<feature type="region of interest" description="Disordered" evidence="1">
    <location>
        <begin position="58"/>
        <end position="88"/>
    </location>
</feature>
<organism evidence="2 3">
    <name type="scientific">Araneus ventricosus</name>
    <name type="common">Orbweaver spider</name>
    <name type="synonym">Epeira ventricosa</name>
    <dbReference type="NCBI Taxonomy" id="182803"/>
    <lineage>
        <taxon>Eukaryota</taxon>
        <taxon>Metazoa</taxon>
        <taxon>Ecdysozoa</taxon>
        <taxon>Arthropoda</taxon>
        <taxon>Chelicerata</taxon>
        <taxon>Arachnida</taxon>
        <taxon>Araneae</taxon>
        <taxon>Araneomorphae</taxon>
        <taxon>Entelegynae</taxon>
        <taxon>Araneoidea</taxon>
        <taxon>Araneidae</taxon>
        <taxon>Araneus</taxon>
    </lineage>
</organism>
<evidence type="ECO:0000313" key="2">
    <source>
        <dbReference type="EMBL" id="GBM57610.1"/>
    </source>
</evidence>
<evidence type="ECO:0000313" key="3">
    <source>
        <dbReference type="Proteomes" id="UP000499080"/>
    </source>
</evidence>
<gene>
    <name evidence="2" type="ORF">AVEN_216357_1</name>
</gene>
<reference evidence="2 3" key="1">
    <citation type="journal article" date="2019" name="Sci. Rep.">
        <title>Orb-weaving spider Araneus ventricosus genome elucidates the spidroin gene catalogue.</title>
        <authorList>
            <person name="Kono N."/>
            <person name="Nakamura H."/>
            <person name="Ohtoshi R."/>
            <person name="Moran D.A.P."/>
            <person name="Shinohara A."/>
            <person name="Yoshida Y."/>
            <person name="Fujiwara M."/>
            <person name="Mori M."/>
            <person name="Tomita M."/>
            <person name="Arakawa K."/>
        </authorList>
    </citation>
    <scope>NUCLEOTIDE SEQUENCE [LARGE SCALE GENOMIC DNA]</scope>
</reference>
<dbReference type="EMBL" id="BGPR01001600">
    <property type="protein sequence ID" value="GBM57610.1"/>
    <property type="molecule type" value="Genomic_DNA"/>
</dbReference>
<feature type="region of interest" description="Disordered" evidence="1">
    <location>
        <begin position="1"/>
        <end position="30"/>
    </location>
</feature>
<proteinExistence type="predicted"/>
<dbReference type="Proteomes" id="UP000499080">
    <property type="component" value="Unassembled WGS sequence"/>
</dbReference>